<dbReference type="AlphaFoldDB" id="A0A938Y089"/>
<dbReference type="Proteomes" id="UP000717624">
    <property type="component" value="Unassembled WGS sequence"/>
</dbReference>
<gene>
    <name evidence="2" type="ORF">JOD01_002413</name>
</gene>
<organism evidence="2 3">
    <name type="scientific">Brevibacillus fulvus</name>
    <dbReference type="NCBI Taxonomy" id="1125967"/>
    <lineage>
        <taxon>Bacteria</taxon>
        <taxon>Bacillati</taxon>
        <taxon>Bacillota</taxon>
        <taxon>Bacilli</taxon>
        <taxon>Bacillales</taxon>
        <taxon>Paenibacillaceae</taxon>
        <taxon>Brevibacillus</taxon>
    </lineage>
</organism>
<accession>A0A938Y089</accession>
<keyword evidence="3" id="KW-1185">Reference proteome</keyword>
<dbReference type="EMBL" id="JAFBEB010000007">
    <property type="protein sequence ID" value="MBM7590803.1"/>
    <property type="molecule type" value="Genomic_DNA"/>
</dbReference>
<dbReference type="RefSeq" id="WP_204518548.1">
    <property type="nucleotide sequence ID" value="NZ_BAABIN010000016.1"/>
</dbReference>
<feature type="transmembrane region" description="Helical" evidence="1">
    <location>
        <begin position="6"/>
        <end position="23"/>
    </location>
</feature>
<comment type="caution">
    <text evidence="2">The sequence shown here is derived from an EMBL/GenBank/DDBJ whole genome shotgun (WGS) entry which is preliminary data.</text>
</comment>
<name>A0A938Y089_9BACL</name>
<sequence length="69" mass="7947">MGPLGLPLFLMIAGIVLMWQPRTKRWKKRISAYFAGDEQRVKQRANTFFLLGFCFLLAGFAYLYRAVTG</sequence>
<evidence type="ECO:0000313" key="3">
    <source>
        <dbReference type="Proteomes" id="UP000717624"/>
    </source>
</evidence>
<protein>
    <submittedName>
        <fullName evidence="2">Membrane protein</fullName>
    </submittedName>
</protein>
<evidence type="ECO:0000313" key="2">
    <source>
        <dbReference type="EMBL" id="MBM7590803.1"/>
    </source>
</evidence>
<keyword evidence="1" id="KW-0812">Transmembrane</keyword>
<feature type="transmembrane region" description="Helical" evidence="1">
    <location>
        <begin position="44"/>
        <end position="64"/>
    </location>
</feature>
<reference evidence="2" key="1">
    <citation type="submission" date="2021-01" db="EMBL/GenBank/DDBJ databases">
        <title>Genomic Encyclopedia of Type Strains, Phase IV (KMG-IV): sequencing the most valuable type-strain genomes for metagenomic binning, comparative biology and taxonomic classification.</title>
        <authorList>
            <person name="Goeker M."/>
        </authorList>
    </citation>
    <scope>NUCLEOTIDE SEQUENCE</scope>
    <source>
        <strain evidence="2">DSM 25523</strain>
    </source>
</reference>
<keyword evidence="1" id="KW-1133">Transmembrane helix</keyword>
<proteinExistence type="predicted"/>
<evidence type="ECO:0000256" key="1">
    <source>
        <dbReference type="SAM" id="Phobius"/>
    </source>
</evidence>
<keyword evidence="1" id="KW-0472">Membrane</keyword>